<accession>A0A6J4L8C6</accession>
<protein>
    <recommendedName>
        <fullName evidence="2">DUF1905 domain-containing protein</fullName>
    </recommendedName>
</protein>
<dbReference type="Pfam" id="PF08922">
    <property type="entry name" value="DUF1905"/>
    <property type="match status" value="1"/>
</dbReference>
<proteinExistence type="predicted"/>
<dbReference type="Gene3D" id="2.40.30.100">
    <property type="entry name" value="AF2212/PG0164-like"/>
    <property type="match status" value="1"/>
</dbReference>
<gene>
    <name evidence="1" type="ORF">AVDCRST_MAG48-2896</name>
</gene>
<dbReference type="AlphaFoldDB" id="A0A6J4L8C6"/>
<evidence type="ECO:0008006" key="2">
    <source>
        <dbReference type="Google" id="ProtNLM"/>
    </source>
</evidence>
<sequence>MGSTLPSRAWHAGAVEFAFEAELWRWEARTDAGWTFVSVPAEASEEIRDLVAGGTARGFGAVRVEVRVGLTAWRTSVFPDATRGVYVLPVKRAVRRAQDWELGGTATVHLRVLEPDA</sequence>
<reference evidence="1" key="1">
    <citation type="submission" date="2020-02" db="EMBL/GenBank/DDBJ databases">
        <authorList>
            <person name="Meier V. D."/>
        </authorList>
    </citation>
    <scope>NUCLEOTIDE SEQUENCE</scope>
    <source>
        <strain evidence="1">AVDCRST_MAG48</strain>
    </source>
</reference>
<evidence type="ECO:0000313" key="1">
    <source>
        <dbReference type="EMBL" id="CAA9325819.1"/>
    </source>
</evidence>
<dbReference type="InterPro" id="IPR015018">
    <property type="entry name" value="DUF1905"/>
</dbReference>
<name>A0A6J4L8C6_9ACTN</name>
<organism evidence="1">
    <name type="scientific">uncultured Friedmanniella sp</name>
    <dbReference type="NCBI Taxonomy" id="335381"/>
    <lineage>
        <taxon>Bacteria</taxon>
        <taxon>Bacillati</taxon>
        <taxon>Actinomycetota</taxon>
        <taxon>Actinomycetes</taxon>
        <taxon>Propionibacteriales</taxon>
        <taxon>Nocardioidaceae</taxon>
        <taxon>Friedmanniella</taxon>
        <taxon>environmental samples</taxon>
    </lineage>
</organism>
<dbReference type="SUPFAM" id="SSF141694">
    <property type="entry name" value="AF2212/PG0164-like"/>
    <property type="match status" value="1"/>
</dbReference>
<dbReference type="InterPro" id="IPR037079">
    <property type="entry name" value="AF2212/PG0164-like_sf"/>
</dbReference>
<dbReference type="EMBL" id="CADCTS010000414">
    <property type="protein sequence ID" value="CAA9325819.1"/>
    <property type="molecule type" value="Genomic_DNA"/>
</dbReference>